<dbReference type="GO" id="GO:0003729">
    <property type="term" value="F:mRNA binding"/>
    <property type="evidence" value="ECO:0007669"/>
    <property type="project" value="InterPro"/>
</dbReference>
<dbReference type="PANTHER" id="PTHR12547:SF18">
    <property type="entry name" value="PROTEIN TIS11"/>
    <property type="match status" value="1"/>
</dbReference>
<evidence type="ECO:0000256" key="3">
    <source>
        <dbReference type="ARBA" id="ARBA00022771"/>
    </source>
</evidence>
<accession>A0AAD6W413</accession>
<evidence type="ECO:0000256" key="5">
    <source>
        <dbReference type="PROSITE-ProRule" id="PRU00723"/>
    </source>
</evidence>
<dbReference type="FunFam" id="4.10.1000.10:FF:000001">
    <property type="entry name" value="zinc finger CCCH domain-containing protein 15-like"/>
    <property type="match status" value="1"/>
</dbReference>
<dbReference type="AlphaFoldDB" id="A0AAD6W413"/>
<sequence length="276" mass="30833">MMAEDEVLVMDGVLVSSVVGSGSSSNSSGKSVHKKELCRVWEDLGHCRYAANCQFAHGKEELHPTHFPIKNKAVVHNCNSYVTSPRSSPYVPKCRILHPAMTKAAVAANQTAFSKIPGYTSISPVTISSEKFSKNSTPHSPHLITFSEPTSLPCQNIAIKAQLPTLNLKTLEWFSLLPSARTTGHHRMMALRLPCLIKLINAYQGQKWMPIFTVFFMVQLQRRGCLSSVSFALDELQMFMLTALKIFYIFDLTLFEIHASTLEDNDQLKAKCKTIR</sequence>
<dbReference type="GO" id="GO:0008270">
    <property type="term" value="F:zinc ion binding"/>
    <property type="evidence" value="ECO:0007669"/>
    <property type="project" value="UniProtKB-KW"/>
</dbReference>
<dbReference type="Proteomes" id="UP001164929">
    <property type="component" value="Chromosome 5"/>
</dbReference>
<reference evidence="7" key="1">
    <citation type="journal article" date="2023" name="Mol. Ecol. Resour.">
        <title>Chromosome-level genome assembly of a triploid poplar Populus alba 'Berolinensis'.</title>
        <authorList>
            <person name="Chen S."/>
            <person name="Yu Y."/>
            <person name="Wang X."/>
            <person name="Wang S."/>
            <person name="Zhang T."/>
            <person name="Zhou Y."/>
            <person name="He R."/>
            <person name="Meng N."/>
            <person name="Wang Y."/>
            <person name="Liu W."/>
            <person name="Liu Z."/>
            <person name="Liu J."/>
            <person name="Guo Q."/>
            <person name="Huang H."/>
            <person name="Sederoff R.R."/>
            <person name="Wang G."/>
            <person name="Qu G."/>
            <person name="Chen S."/>
        </authorList>
    </citation>
    <scope>NUCLEOTIDE SEQUENCE</scope>
    <source>
        <strain evidence="7">SC-2020</strain>
    </source>
</reference>
<dbReference type="PANTHER" id="PTHR12547">
    <property type="entry name" value="CCCH ZINC FINGER/TIS11-RELATED"/>
    <property type="match status" value="1"/>
</dbReference>
<keyword evidence="1 5" id="KW-0479">Metal-binding</keyword>
<dbReference type="Pfam" id="PF00642">
    <property type="entry name" value="zf-CCCH"/>
    <property type="match status" value="1"/>
</dbReference>
<keyword evidence="2" id="KW-0677">Repeat</keyword>
<evidence type="ECO:0000256" key="1">
    <source>
        <dbReference type="ARBA" id="ARBA00022723"/>
    </source>
</evidence>
<proteinExistence type="predicted"/>
<keyword evidence="4 5" id="KW-0862">Zinc</keyword>
<protein>
    <recommendedName>
        <fullName evidence="6">C3H1-type domain-containing protein</fullName>
    </recommendedName>
</protein>
<dbReference type="InterPro" id="IPR000571">
    <property type="entry name" value="Znf_CCCH"/>
</dbReference>
<dbReference type="SUPFAM" id="SSF90229">
    <property type="entry name" value="CCCH zinc finger"/>
    <property type="match status" value="1"/>
</dbReference>
<gene>
    <name evidence="7" type="ORF">NC653_014176</name>
</gene>
<keyword evidence="8" id="KW-1185">Reference proteome</keyword>
<organism evidence="7 8">
    <name type="scientific">Populus alba x Populus x berolinensis</name>
    <dbReference type="NCBI Taxonomy" id="444605"/>
    <lineage>
        <taxon>Eukaryota</taxon>
        <taxon>Viridiplantae</taxon>
        <taxon>Streptophyta</taxon>
        <taxon>Embryophyta</taxon>
        <taxon>Tracheophyta</taxon>
        <taxon>Spermatophyta</taxon>
        <taxon>Magnoliopsida</taxon>
        <taxon>eudicotyledons</taxon>
        <taxon>Gunneridae</taxon>
        <taxon>Pentapetalae</taxon>
        <taxon>rosids</taxon>
        <taxon>fabids</taxon>
        <taxon>Malpighiales</taxon>
        <taxon>Salicaceae</taxon>
        <taxon>Saliceae</taxon>
        <taxon>Populus</taxon>
    </lineage>
</organism>
<keyword evidence="3 5" id="KW-0863">Zinc-finger</keyword>
<dbReference type="PROSITE" id="PS50103">
    <property type="entry name" value="ZF_C3H1"/>
    <property type="match status" value="1"/>
</dbReference>
<dbReference type="EMBL" id="JAQIZT010000005">
    <property type="protein sequence ID" value="KAJ6997861.1"/>
    <property type="molecule type" value="Genomic_DNA"/>
</dbReference>
<dbReference type="Gene3D" id="4.10.1000.10">
    <property type="entry name" value="Zinc finger, CCCH-type"/>
    <property type="match status" value="1"/>
</dbReference>
<evidence type="ECO:0000313" key="8">
    <source>
        <dbReference type="Proteomes" id="UP001164929"/>
    </source>
</evidence>
<dbReference type="InterPro" id="IPR045877">
    <property type="entry name" value="ZFP36-like"/>
</dbReference>
<evidence type="ECO:0000259" key="6">
    <source>
        <dbReference type="PROSITE" id="PS50103"/>
    </source>
</evidence>
<feature type="zinc finger region" description="C3H1-type" evidence="5">
    <location>
        <begin position="33"/>
        <end position="60"/>
    </location>
</feature>
<comment type="caution">
    <text evidence="7">The sequence shown here is derived from an EMBL/GenBank/DDBJ whole genome shotgun (WGS) entry which is preliminary data.</text>
</comment>
<feature type="domain" description="C3H1-type" evidence="6">
    <location>
        <begin position="33"/>
        <end position="60"/>
    </location>
</feature>
<dbReference type="SMART" id="SM00356">
    <property type="entry name" value="ZnF_C3H1"/>
    <property type="match status" value="1"/>
</dbReference>
<evidence type="ECO:0000256" key="4">
    <source>
        <dbReference type="ARBA" id="ARBA00022833"/>
    </source>
</evidence>
<evidence type="ECO:0000313" key="7">
    <source>
        <dbReference type="EMBL" id="KAJ6997861.1"/>
    </source>
</evidence>
<name>A0AAD6W413_9ROSI</name>
<evidence type="ECO:0000256" key="2">
    <source>
        <dbReference type="ARBA" id="ARBA00022737"/>
    </source>
</evidence>
<dbReference type="InterPro" id="IPR036855">
    <property type="entry name" value="Znf_CCCH_sf"/>
</dbReference>